<evidence type="ECO:0000256" key="6">
    <source>
        <dbReference type="ARBA" id="ARBA00023157"/>
    </source>
</evidence>
<evidence type="ECO:0000256" key="9">
    <source>
        <dbReference type="ARBA" id="ARBA00047951"/>
    </source>
</evidence>
<proteinExistence type="predicted"/>
<evidence type="ECO:0000256" key="10">
    <source>
        <dbReference type="SAM" id="SignalP"/>
    </source>
</evidence>
<keyword evidence="6" id="KW-1015">Disulfide bond</keyword>
<dbReference type="InterPro" id="IPR011009">
    <property type="entry name" value="Kinase-like_dom_sf"/>
</dbReference>
<dbReference type="FunFam" id="1.10.510.10:FF:000084">
    <property type="entry name" value="Wall-associated receptor kinase 2"/>
    <property type="match status" value="1"/>
</dbReference>
<comment type="catalytic activity">
    <reaction evidence="9">
        <text>L-threonyl-[protein] + ATP = O-phospho-L-threonyl-[protein] + ADP + H(+)</text>
        <dbReference type="Rhea" id="RHEA:46608"/>
        <dbReference type="Rhea" id="RHEA-COMP:11060"/>
        <dbReference type="Rhea" id="RHEA-COMP:11605"/>
        <dbReference type="ChEBI" id="CHEBI:15378"/>
        <dbReference type="ChEBI" id="CHEBI:30013"/>
        <dbReference type="ChEBI" id="CHEBI:30616"/>
        <dbReference type="ChEBI" id="CHEBI:61977"/>
        <dbReference type="ChEBI" id="CHEBI:456216"/>
    </reaction>
</comment>
<dbReference type="GO" id="GO:0005886">
    <property type="term" value="C:plasma membrane"/>
    <property type="evidence" value="ECO:0007669"/>
    <property type="project" value="TreeGrafter"/>
</dbReference>
<protein>
    <recommendedName>
        <fullName evidence="11">Protein kinase domain-containing protein</fullName>
    </recommendedName>
</protein>
<organism evidence="12 13">
    <name type="scientific">Rubus argutus</name>
    <name type="common">Southern blackberry</name>
    <dbReference type="NCBI Taxonomy" id="59490"/>
    <lineage>
        <taxon>Eukaryota</taxon>
        <taxon>Viridiplantae</taxon>
        <taxon>Streptophyta</taxon>
        <taxon>Embryophyta</taxon>
        <taxon>Tracheophyta</taxon>
        <taxon>Spermatophyta</taxon>
        <taxon>Magnoliopsida</taxon>
        <taxon>eudicotyledons</taxon>
        <taxon>Gunneridae</taxon>
        <taxon>Pentapetalae</taxon>
        <taxon>rosids</taxon>
        <taxon>fabids</taxon>
        <taxon>Rosales</taxon>
        <taxon>Rosaceae</taxon>
        <taxon>Rosoideae</taxon>
        <taxon>Rosoideae incertae sedis</taxon>
        <taxon>Rubus</taxon>
    </lineage>
</organism>
<keyword evidence="3" id="KW-0547">Nucleotide-binding</keyword>
<dbReference type="Pfam" id="PF13947">
    <property type="entry name" value="GUB_WAK_bind"/>
    <property type="match status" value="1"/>
</dbReference>
<dbReference type="AlphaFoldDB" id="A0AAW1WTX6"/>
<dbReference type="Pfam" id="PF00069">
    <property type="entry name" value="Pkinase"/>
    <property type="match status" value="1"/>
</dbReference>
<dbReference type="SUPFAM" id="SSF56112">
    <property type="entry name" value="Protein kinase-like (PK-like)"/>
    <property type="match status" value="1"/>
</dbReference>
<dbReference type="PROSITE" id="PS50011">
    <property type="entry name" value="PROTEIN_KINASE_DOM"/>
    <property type="match status" value="1"/>
</dbReference>
<evidence type="ECO:0000256" key="8">
    <source>
        <dbReference type="ARBA" id="ARBA00047558"/>
    </source>
</evidence>
<dbReference type="GO" id="GO:0007166">
    <property type="term" value="P:cell surface receptor signaling pathway"/>
    <property type="evidence" value="ECO:0007669"/>
    <property type="project" value="InterPro"/>
</dbReference>
<keyword evidence="13" id="KW-1185">Reference proteome</keyword>
<dbReference type="PROSITE" id="PS00108">
    <property type="entry name" value="PROTEIN_KINASE_ST"/>
    <property type="match status" value="1"/>
</dbReference>
<feature type="domain" description="Protein kinase" evidence="11">
    <location>
        <begin position="394"/>
        <end position="669"/>
    </location>
</feature>
<dbReference type="InterPro" id="IPR008271">
    <property type="entry name" value="Ser/Thr_kinase_AS"/>
</dbReference>
<gene>
    <name evidence="12" type="ORF">M0R45_025226</name>
</gene>
<dbReference type="PANTHER" id="PTHR27005">
    <property type="entry name" value="WALL-ASSOCIATED RECEPTOR KINASE-LIKE 21"/>
    <property type="match status" value="1"/>
</dbReference>
<dbReference type="InterPro" id="IPR045274">
    <property type="entry name" value="WAK-like"/>
</dbReference>
<evidence type="ECO:0000256" key="1">
    <source>
        <dbReference type="ARBA" id="ARBA00004479"/>
    </source>
</evidence>
<evidence type="ECO:0000259" key="11">
    <source>
        <dbReference type="PROSITE" id="PS50011"/>
    </source>
</evidence>
<keyword evidence="2 10" id="KW-0732">Signal</keyword>
<sequence>MKMALLVRLHIISIVLLLAINSKAAAAADHELAPPQIAKPNCTAQCGGVSIPYPFGIGPKSSCYFDEWFQIDCHNSTTPILRRSQLEVLDVSIPSWYGSYTLRVKSPVTFFSCKGKEIRQAANLTGSPFVYSQERNKFVAVSCGFFALVSSDPEFIRSCMSICETNSDRDNYDCDNGINCCKISIPPYLTVINSSIHTQARKSPMADCDDYAFLVDQEWFENISVNDFRAVKKMDSVPVVLDWSLSFDNTTSLIKLFAGLSAKTIFERFSTEPSRNLNHTTTTCWFNNPNMTYNNRPTVECYCPHGFQGNPFLLQPCQDIDECLGSGIGVLLLLMGAWWAHEAVKKRKIIKRKKMFFKRNGGLLLEQKILYGVVNVEKIKLFNSNELEKSTDNFNVDRVVGQGGQGTVFKGMLADGNVVAIKRSKIDHDGKVSEFINEVIILSQLNHRNIVQLLGCCLETEVPLEVIPNGTLSQYIYEHNDEFPLTWKLRLQIATEIAGALSYLHVAATFPIYHRDIKSTNILLDGKYRAKIADFGTSRSVAIDQTHLTTNVHGTFGYLDPEYFQSSKFTEKSDVYSFGVVLVELLTGQKPISVVKRSTDEEQEYRSLAAYFMVSMQEGCLFDILDARVVDEGSKEDIMIVANLARRCLDLNGRNRPTMREVTAELEAIQLSNKTHQGAESFIPEYPIEHCDDVISSSTGSTWDSGSTSTVLEISISSM</sequence>
<evidence type="ECO:0000256" key="4">
    <source>
        <dbReference type="ARBA" id="ARBA00022777"/>
    </source>
</evidence>
<comment type="subcellular location">
    <subcellularLocation>
        <location evidence="1">Membrane</location>
        <topology evidence="1">Single-pass type I membrane protein</topology>
    </subcellularLocation>
</comment>
<dbReference type="GO" id="GO:0004674">
    <property type="term" value="F:protein serine/threonine kinase activity"/>
    <property type="evidence" value="ECO:0007669"/>
    <property type="project" value="TreeGrafter"/>
</dbReference>
<feature type="chain" id="PRO_5043609784" description="Protein kinase domain-containing protein" evidence="10">
    <location>
        <begin position="28"/>
        <end position="719"/>
    </location>
</feature>
<keyword evidence="4" id="KW-0808">Transferase</keyword>
<evidence type="ECO:0000313" key="13">
    <source>
        <dbReference type="Proteomes" id="UP001457282"/>
    </source>
</evidence>
<evidence type="ECO:0000256" key="5">
    <source>
        <dbReference type="ARBA" id="ARBA00022840"/>
    </source>
</evidence>
<name>A0AAW1WTX6_RUBAR</name>
<dbReference type="Proteomes" id="UP001457282">
    <property type="component" value="Unassembled WGS sequence"/>
</dbReference>
<feature type="signal peptide" evidence="10">
    <location>
        <begin position="1"/>
        <end position="27"/>
    </location>
</feature>
<dbReference type="Gene3D" id="3.30.200.20">
    <property type="entry name" value="Phosphorylase Kinase, domain 1"/>
    <property type="match status" value="1"/>
</dbReference>
<evidence type="ECO:0000256" key="3">
    <source>
        <dbReference type="ARBA" id="ARBA00022741"/>
    </source>
</evidence>
<keyword evidence="5" id="KW-0067">ATP-binding</keyword>
<dbReference type="InterPro" id="IPR000719">
    <property type="entry name" value="Prot_kinase_dom"/>
</dbReference>
<dbReference type="InterPro" id="IPR025287">
    <property type="entry name" value="WAK_GUB"/>
</dbReference>
<dbReference type="SMART" id="SM00220">
    <property type="entry name" value="S_TKc"/>
    <property type="match status" value="1"/>
</dbReference>
<keyword evidence="4" id="KW-0418">Kinase</keyword>
<dbReference type="EMBL" id="JBEDUW010000005">
    <property type="protein sequence ID" value="KAK9928072.1"/>
    <property type="molecule type" value="Genomic_DNA"/>
</dbReference>
<dbReference type="Gene3D" id="1.10.510.10">
    <property type="entry name" value="Transferase(Phosphotransferase) domain 1"/>
    <property type="match status" value="1"/>
</dbReference>
<comment type="catalytic activity">
    <reaction evidence="8">
        <text>L-seryl-[protein] + ATP = O-phospho-L-seryl-[protein] + ADP + H(+)</text>
        <dbReference type="Rhea" id="RHEA:17989"/>
        <dbReference type="Rhea" id="RHEA-COMP:9863"/>
        <dbReference type="Rhea" id="RHEA-COMP:11604"/>
        <dbReference type="ChEBI" id="CHEBI:15378"/>
        <dbReference type="ChEBI" id="CHEBI:29999"/>
        <dbReference type="ChEBI" id="CHEBI:30616"/>
        <dbReference type="ChEBI" id="CHEBI:83421"/>
        <dbReference type="ChEBI" id="CHEBI:456216"/>
    </reaction>
</comment>
<evidence type="ECO:0000256" key="7">
    <source>
        <dbReference type="ARBA" id="ARBA00023180"/>
    </source>
</evidence>
<dbReference type="GO" id="GO:0030247">
    <property type="term" value="F:polysaccharide binding"/>
    <property type="evidence" value="ECO:0007669"/>
    <property type="project" value="InterPro"/>
</dbReference>
<comment type="caution">
    <text evidence="12">The sequence shown here is derived from an EMBL/GenBank/DDBJ whole genome shotgun (WGS) entry which is preliminary data.</text>
</comment>
<keyword evidence="7" id="KW-0325">Glycoprotein</keyword>
<evidence type="ECO:0000256" key="2">
    <source>
        <dbReference type="ARBA" id="ARBA00022729"/>
    </source>
</evidence>
<dbReference type="PANTHER" id="PTHR27005:SF280">
    <property type="entry name" value="WALL-ASSOCIATED RECEPTOR KINASE-LIKE 8"/>
    <property type="match status" value="1"/>
</dbReference>
<evidence type="ECO:0000313" key="12">
    <source>
        <dbReference type="EMBL" id="KAK9928072.1"/>
    </source>
</evidence>
<accession>A0AAW1WTX6</accession>
<dbReference type="GO" id="GO:0005524">
    <property type="term" value="F:ATP binding"/>
    <property type="evidence" value="ECO:0007669"/>
    <property type="project" value="UniProtKB-KW"/>
</dbReference>
<reference evidence="12 13" key="1">
    <citation type="journal article" date="2023" name="G3 (Bethesda)">
        <title>A chromosome-length genome assembly and annotation of blackberry (Rubus argutus, cv. 'Hillquist').</title>
        <authorList>
            <person name="Bruna T."/>
            <person name="Aryal R."/>
            <person name="Dudchenko O."/>
            <person name="Sargent D.J."/>
            <person name="Mead D."/>
            <person name="Buti M."/>
            <person name="Cavallini A."/>
            <person name="Hytonen T."/>
            <person name="Andres J."/>
            <person name="Pham M."/>
            <person name="Weisz D."/>
            <person name="Mascagni F."/>
            <person name="Usai G."/>
            <person name="Natali L."/>
            <person name="Bassil N."/>
            <person name="Fernandez G.E."/>
            <person name="Lomsadze A."/>
            <person name="Armour M."/>
            <person name="Olukolu B."/>
            <person name="Poorten T."/>
            <person name="Britton C."/>
            <person name="Davik J."/>
            <person name="Ashrafi H."/>
            <person name="Aiden E.L."/>
            <person name="Borodovsky M."/>
            <person name="Worthington M."/>
        </authorList>
    </citation>
    <scope>NUCLEOTIDE SEQUENCE [LARGE SCALE GENOMIC DNA]</scope>
    <source>
        <strain evidence="12">PI 553951</strain>
    </source>
</reference>